<accession>A0A3N6LPQ5</accession>
<dbReference type="OrthoDB" id="293642at2157"/>
<feature type="transmembrane region" description="Helical" evidence="1">
    <location>
        <begin position="298"/>
        <end position="315"/>
    </location>
</feature>
<evidence type="ECO:0000256" key="1">
    <source>
        <dbReference type="SAM" id="Phobius"/>
    </source>
</evidence>
<gene>
    <name evidence="3" type="ORF">EA462_09210</name>
</gene>
<comment type="caution">
    <text evidence="3">The sequence shown here is derived from an EMBL/GenBank/DDBJ whole genome shotgun (WGS) entry which is preliminary data.</text>
</comment>
<keyword evidence="1" id="KW-0472">Membrane</keyword>
<organism evidence="3 4">
    <name type="scientific">Natrarchaeobius halalkaliphilus</name>
    <dbReference type="NCBI Taxonomy" id="1679091"/>
    <lineage>
        <taxon>Archaea</taxon>
        <taxon>Methanobacteriati</taxon>
        <taxon>Methanobacteriota</taxon>
        <taxon>Stenosarchaea group</taxon>
        <taxon>Halobacteria</taxon>
        <taxon>Halobacteriales</taxon>
        <taxon>Natrialbaceae</taxon>
        <taxon>Natrarchaeobius</taxon>
    </lineage>
</organism>
<feature type="domain" description="DUF8173" evidence="2">
    <location>
        <begin position="187"/>
        <end position="338"/>
    </location>
</feature>
<evidence type="ECO:0000313" key="3">
    <source>
        <dbReference type="EMBL" id="RQG90157.1"/>
    </source>
</evidence>
<feature type="transmembrane region" description="Helical" evidence="1">
    <location>
        <begin position="195"/>
        <end position="216"/>
    </location>
</feature>
<protein>
    <submittedName>
        <fullName evidence="3">Polymer-forming cytoskeletal protein</fullName>
    </submittedName>
</protein>
<evidence type="ECO:0000313" key="4">
    <source>
        <dbReference type="Proteomes" id="UP000273828"/>
    </source>
</evidence>
<proteinExistence type="predicted"/>
<feature type="transmembrane region" description="Helical" evidence="1">
    <location>
        <begin position="321"/>
        <end position="338"/>
    </location>
</feature>
<dbReference type="RefSeq" id="WP_124178257.1">
    <property type="nucleotide sequence ID" value="NZ_REFY01000003.1"/>
</dbReference>
<keyword evidence="1" id="KW-1133">Transmembrane helix</keyword>
<dbReference type="InterPro" id="IPR058486">
    <property type="entry name" value="DUF8173"/>
</dbReference>
<dbReference type="AlphaFoldDB" id="A0A3N6LPQ5"/>
<feature type="transmembrane region" description="Helical" evidence="1">
    <location>
        <begin position="236"/>
        <end position="261"/>
    </location>
</feature>
<sequence length="361" mass="36003">MPERSTLRRRVVVLVALAVVLCATVPATAAAQSSSQVGGTVTVSEGETVDSLEAFAGTVVVEGTVTGDVSAAAGDIRIHGDVGGDVEAAGGSVTIAGTVDGDVQAASGSLEITDGATVGGDLSAGAGSATVDGVVDGDVAIGADTIRLGDEAAIAGDLRYGGDLVGNTGAVAGDIRHDSSLGGEFAPTLDPIVSWVFSLYVLALNLLIGAALLALFPRFSAGVSASVATDPVRTGLVGLGVLVGVPILLIALAITVVGIPLSFVGGFAFALAIWIAIIYGRFAVAAWLLSAVGVGNRWIALVVGLVAGAAVVQIPYLGTPINLIVLLLGLGALARGVYGHRRALRDRDREPGVRPEETPTD</sequence>
<dbReference type="EMBL" id="REFY01000003">
    <property type="protein sequence ID" value="RQG90157.1"/>
    <property type="molecule type" value="Genomic_DNA"/>
</dbReference>
<dbReference type="InterPro" id="IPR007607">
    <property type="entry name" value="BacA/B"/>
</dbReference>
<keyword evidence="1" id="KW-0812">Transmembrane</keyword>
<feature type="transmembrane region" description="Helical" evidence="1">
    <location>
        <begin position="267"/>
        <end position="289"/>
    </location>
</feature>
<name>A0A3N6LPQ5_9EURY</name>
<keyword evidence="4" id="KW-1185">Reference proteome</keyword>
<dbReference type="Pfam" id="PF04519">
    <property type="entry name" value="Bactofilin"/>
    <property type="match status" value="1"/>
</dbReference>
<dbReference type="Proteomes" id="UP000273828">
    <property type="component" value="Unassembled WGS sequence"/>
</dbReference>
<dbReference type="Pfam" id="PF26514">
    <property type="entry name" value="DUF8173"/>
    <property type="match status" value="1"/>
</dbReference>
<evidence type="ECO:0000259" key="2">
    <source>
        <dbReference type="Pfam" id="PF26514"/>
    </source>
</evidence>
<reference evidence="3 4" key="1">
    <citation type="submission" date="2018-10" db="EMBL/GenBank/DDBJ databases">
        <title>Natrarchaeobius chitinivorans gen. nov., sp. nov., and Natrarchaeobius haloalkaliphilus sp. nov., alkaliphilic, chitin-utilizing haloarchaea from hypersaline alkaline lakes.</title>
        <authorList>
            <person name="Sorokin D.Y."/>
            <person name="Elcheninov A.G."/>
            <person name="Kostrikina N.A."/>
            <person name="Bale N.J."/>
            <person name="Sinninghe Damste J.S."/>
            <person name="Khijniak T.V."/>
            <person name="Kublanov I.V."/>
            <person name="Toshchakov S.V."/>
        </authorList>
    </citation>
    <scope>NUCLEOTIDE SEQUENCE [LARGE SCALE GENOMIC DNA]</scope>
    <source>
        <strain evidence="3 4">AArcht-Sl</strain>
    </source>
</reference>